<evidence type="ECO:0000256" key="1">
    <source>
        <dbReference type="ARBA" id="ARBA00001933"/>
    </source>
</evidence>
<keyword evidence="12" id="KW-1185">Reference proteome</keyword>
<dbReference type="EC" id="2.8.1.7" evidence="3"/>
<dbReference type="PROSITE" id="PS00595">
    <property type="entry name" value="AA_TRANSFER_CLASS_5"/>
    <property type="match status" value="1"/>
</dbReference>
<evidence type="ECO:0000313" key="12">
    <source>
        <dbReference type="Proteomes" id="UP000604381"/>
    </source>
</evidence>
<dbReference type="InterPro" id="IPR015421">
    <property type="entry name" value="PyrdxlP-dep_Trfase_major"/>
</dbReference>
<evidence type="ECO:0000256" key="4">
    <source>
        <dbReference type="ARBA" id="ARBA00022723"/>
    </source>
</evidence>
<dbReference type="PROSITE" id="PS51257">
    <property type="entry name" value="PROKAR_LIPOPROTEIN"/>
    <property type="match status" value="1"/>
</dbReference>
<dbReference type="InterPro" id="IPR000192">
    <property type="entry name" value="Aminotrans_V_dom"/>
</dbReference>
<dbReference type="InterPro" id="IPR015424">
    <property type="entry name" value="PyrdxlP-dep_Trfase"/>
</dbReference>
<comment type="similarity">
    <text evidence="2">Belongs to the class-V pyridoxal-phosphate-dependent aminotransferase family. NifS/IscS subfamily.</text>
</comment>
<evidence type="ECO:0000256" key="8">
    <source>
        <dbReference type="ARBA" id="ARBA00050776"/>
    </source>
</evidence>
<dbReference type="EMBL" id="JADHEI010000033">
    <property type="protein sequence ID" value="MBF2735492.1"/>
    <property type="molecule type" value="Genomic_DNA"/>
</dbReference>
<dbReference type="InterPro" id="IPR015422">
    <property type="entry name" value="PyrdxlP-dep_Trfase_small"/>
</dbReference>
<evidence type="ECO:0000256" key="3">
    <source>
        <dbReference type="ARBA" id="ARBA00012239"/>
    </source>
</evidence>
<dbReference type="GO" id="GO:0008483">
    <property type="term" value="F:transaminase activity"/>
    <property type="evidence" value="ECO:0007669"/>
    <property type="project" value="UniProtKB-KW"/>
</dbReference>
<protein>
    <recommendedName>
        <fullName evidence="3">cysteine desulfurase</fullName>
        <ecNumber evidence="3">2.8.1.7</ecNumber>
    </recommendedName>
</protein>
<dbReference type="GO" id="GO:0046872">
    <property type="term" value="F:metal ion binding"/>
    <property type="evidence" value="ECO:0007669"/>
    <property type="project" value="UniProtKB-KW"/>
</dbReference>
<organism evidence="11 12">
    <name type="scientific">Candidatus Amphirhobacter heronislandensis</name>
    <dbReference type="NCBI Taxonomy" id="1732024"/>
    <lineage>
        <taxon>Bacteria</taxon>
        <taxon>Pseudomonadati</taxon>
        <taxon>Pseudomonadota</taxon>
        <taxon>Gammaproteobacteria</taxon>
        <taxon>Candidatus Tethybacterales</taxon>
        <taxon>Candidatus Tethybacteraceae</taxon>
        <taxon>Candidatus Amphirhobacter</taxon>
    </lineage>
</organism>
<dbReference type="Proteomes" id="UP000604381">
    <property type="component" value="Unassembled WGS sequence"/>
</dbReference>
<dbReference type="Gene3D" id="3.90.1150.10">
    <property type="entry name" value="Aspartate Aminotransferase, domain 1"/>
    <property type="match status" value="1"/>
</dbReference>
<feature type="domain" description="Aminotransferase class V" evidence="10">
    <location>
        <begin position="2"/>
        <end position="181"/>
    </location>
</feature>
<dbReference type="SUPFAM" id="SSF53383">
    <property type="entry name" value="PLP-dependent transferases"/>
    <property type="match status" value="1"/>
</dbReference>
<evidence type="ECO:0000256" key="5">
    <source>
        <dbReference type="ARBA" id="ARBA00022898"/>
    </source>
</evidence>
<dbReference type="Gene3D" id="3.40.640.10">
    <property type="entry name" value="Type I PLP-dependent aspartate aminotransferase-like (Major domain)"/>
    <property type="match status" value="1"/>
</dbReference>
<keyword evidence="4" id="KW-0479">Metal-binding</keyword>
<dbReference type="GO" id="GO:0051536">
    <property type="term" value="F:iron-sulfur cluster binding"/>
    <property type="evidence" value="ECO:0007669"/>
    <property type="project" value="UniProtKB-KW"/>
</dbReference>
<evidence type="ECO:0000313" key="11">
    <source>
        <dbReference type="EMBL" id="MBF2735492.1"/>
    </source>
</evidence>
<dbReference type="PANTHER" id="PTHR11601">
    <property type="entry name" value="CYSTEINE DESULFURYLASE FAMILY MEMBER"/>
    <property type="match status" value="1"/>
</dbReference>
<evidence type="ECO:0000259" key="10">
    <source>
        <dbReference type="Pfam" id="PF00266"/>
    </source>
</evidence>
<reference evidence="11" key="1">
    <citation type="submission" date="2020-10" db="EMBL/GenBank/DDBJ databases">
        <title>An improved Amphimedon queenslandica hologenome assembly reveals how three proteobacterial symbionts can extend the metabolic phenotypic of their marine sponge host.</title>
        <authorList>
            <person name="Degnan B."/>
            <person name="Degnan S."/>
            <person name="Xiang X."/>
        </authorList>
    </citation>
    <scope>NUCLEOTIDE SEQUENCE</scope>
    <source>
        <strain evidence="11">AqS2</strain>
    </source>
</reference>
<keyword evidence="6" id="KW-0408">Iron</keyword>
<keyword evidence="7" id="KW-0411">Iron-sulfur</keyword>
<dbReference type="AlphaFoldDB" id="A0A930UFK2"/>
<evidence type="ECO:0000256" key="2">
    <source>
        <dbReference type="ARBA" id="ARBA00006490"/>
    </source>
</evidence>
<dbReference type="Pfam" id="PF00266">
    <property type="entry name" value="Aminotran_5"/>
    <property type="match status" value="1"/>
</dbReference>
<proteinExistence type="inferred from homology"/>
<sequence length="207" mass="21915">MGRLPIDMESVPIDFVSFTAHKFHGPQGVGALACADRGLLRPLLHGGDQQHGLRAGTENLPGLAGLAIAARLRRLGFKAAVRKLAQLRDAFEKALLKHEGIRVNGDPAHRVPNTSSLRFAGVDGLAMLARLDAAGVQCSMVSACTSARPEPSPVLRAIGLSEAEAYASLRFSFAIDNTPAQAKEAARLAGANYKMLLDGEKKRKAAS</sequence>
<comment type="cofactor">
    <cofactor evidence="1 9">
        <name>pyridoxal 5'-phosphate</name>
        <dbReference type="ChEBI" id="CHEBI:597326"/>
    </cofactor>
</comment>
<keyword evidence="11" id="KW-0808">Transferase</keyword>
<comment type="catalytic activity">
    <reaction evidence="8">
        <text>(sulfur carrier)-H + L-cysteine = (sulfur carrier)-SH + L-alanine</text>
        <dbReference type="Rhea" id="RHEA:43892"/>
        <dbReference type="Rhea" id="RHEA-COMP:14737"/>
        <dbReference type="Rhea" id="RHEA-COMP:14739"/>
        <dbReference type="ChEBI" id="CHEBI:29917"/>
        <dbReference type="ChEBI" id="CHEBI:35235"/>
        <dbReference type="ChEBI" id="CHEBI:57972"/>
        <dbReference type="ChEBI" id="CHEBI:64428"/>
        <dbReference type="EC" id="2.8.1.7"/>
    </reaction>
</comment>
<gene>
    <name evidence="11" type="ORF">ISN26_05375</name>
</gene>
<evidence type="ECO:0000256" key="6">
    <source>
        <dbReference type="ARBA" id="ARBA00023004"/>
    </source>
</evidence>
<accession>A0A930UFK2</accession>
<evidence type="ECO:0000256" key="9">
    <source>
        <dbReference type="RuleBase" id="RU004504"/>
    </source>
</evidence>
<dbReference type="InterPro" id="IPR020578">
    <property type="entry name" value="Aminotrans_V_PyrdxlP_BS"/>
</dbReference>
<evidence type="ECO:0000256" key="7">
    <source>
        <dbReference type="ARBA" id="ARBA00023014"/>
    </source>
</evidence>
<dbReference type="GO" id="GO:0031071">
    <property type="term" value="F:cysteine desulfurase activity"/>
    <property type="evidence" value="ECO:0007669"/>
    <property type="project" value="UniProtKB-EC"/>
</dbReference>
<name>A0A930UFK2_9GAMM</name>
<keyword evidence="11" id="KW-0032">Aminotransferase</keyword>
<keyword evidence="5" id="KW-0663">Pyridoxal phosphate</keyword>
<comment type="caution">
    <text evidence="11">The sequence shown here is derived from an EMBL/GenBank/DDBJ whole genome shotgun (WGS) entry which is preliminary data.</text>
</comment>
<dbReference type="PANTHER" id="PTHR11601:SF34">
    <property type="entry name" value="CYSTEINE DESULFURASE"/>
    <property type="match status" value="1"/>
</dbReference>